<dbReference type="AlphaFoldDB" id="A0A1I6CW36"/>
<dbReference type="Proteomes" id="UP000199302">
    <property type="component" value="Unassembled WGS sequence"/>
</dbReference>
<evidence type="ECO:0008006" key="3">
    <source>
        <dbReference type="Google" id="ProtNLM"/>
    </source>
</evidence>
<keyword evidence="2" id="KW-1185">Reference proteome</keyword>
<dbReference type="InterPro" id="IPR023814">
    <property type="entry name" value="His-Xaa-Ser_sys"/>
</dbReference>
<gene>
    <name evidence="1" type="ORF">SAMN04515673_101463</name>
</gene>
<sequence>MSSVYKRINVLLFLCGLTLGLMIAWLGQPVFQWGVQSLFRKQFYELTASCDAAMRTHLIAKNRLDLEPSETAVRAVRSAELGLLACQDYDLLRKRLIRIGLDENALSELTLSFAEARASDLQLVVETHEFRY</sequence>
<dbReference type="EMBL" id="FOYI01000001">
    <property type="protein sequence ID" value="SFQ97331.1"/>
    <property type="molecule type" value="Genomic_DNA"/>
</dbReference>
<dbReference type="STRING" id="871652.SAMN04515673_101463"/>
<dbReference type="OrthoDB" id="6882278at2"/>
<evidence type="ECO:0000313" key="1">
    <source>
        <dbReference type="EMBL" id="SFQ97331.1"/>
    </source>
</evidence>
<accession>A0A1I6CW36</accession>
<reference evidence="1 2" key="1">
    <citation type="submission" date="2016-10" db="EMBL/GenBank/DDBJ databases">
        <authorList>
            <person name="de Groot N.N."/>
        </authorList>
    </citation>
    <scope>NUCLEOTIDE SEQUENCE [LARGE SCALE GENOMIC DNA]</scope>
    <source>
        <strain evidence="2">KMM 9023,NRIC 0796,JCM 17311,KCTC 23692</strain>
    </source>
</reference>
<organism evidence="1 2">
    <name type="scientific">Poseidonocella sedimentorum</name>
    <dbReference type="NCBI Taxonomy" id="871652"/>
    <lineage>
        <taxon>Bacteria</taxon>
        <taxon>Pseudomonadati</taxon>
        <taxon>Pseudomonadota</taxon>
        <taxon>Alphaproteobacteria</taxon>
        <taxon>Rhodobacterales</taxon>
        <taxon>Roseobacteraceae</taxon>
        <taxon>Poseidonocella</taxon>
    </lineage>
</organism>
<name>A0A1I6CW36_9RHOB</name>
<proteinExistence type="predicted"/>
<evidence type="ECO:0000313" key="2">
    <source>
        <dbReference type="Proteomes" id="UP000199302"/>
    </source>
</evidence>
<protein>
    <recommendedName>
        <fullName evidence="3">TIGR03982 family His-Xaa-Ser system protein</fullName>
    </recommendedName>
</protein>
<dbReference type="NCBIfam" id="TIGR03982">
    <property type="entry name" value="TIGR03982 family His-Xaa-Ser system protein"/>
    <property type="match status" value="1"/>
</dbReference>